<evidence type="ECO:0000313" key="6">
    <source>
        <dbReference type="Proteomes" id="UP000000268"/>
    </source>
</evidence>
<dbReference type="STRING" id="329726.AM1_0403"/>
<keyword evidence="4" id="KW-0413">Isomerase</keyword>
<keyword evidence="6" id="KW-1185">Reference proteome</keyword>
<dbReference type="AlphaFoldDB" id="B0CAX0"/>
<evidence type="ECO:0000256" key="3">
    <source>
        <dbReference type="PIRSR" id="PIRSR600888-3"/>
    </source>
</evidence>
<dbReference type="GO" id="GO:0005829">
    <property type="term" value="C:cytosol"/>
    <property type="evidence" value="ECO:0007669"/>
    <property type="project" value="TreeGrafter"/>
</dbReference>
<comment type="pathway">
    <text evidence="4">Carbohydrate biosynthesis; dTDP-L-rhamnose biosynthesis.</text>
</comment>
<dbReference type="Proteomes" id="UP000000268">
    <property type="component" value="Chromosome"/>
</dbReference>
<feature type="binding site" evidence="2">
    <location>
        <position position="117"/>
    </location>
    <ligand>
        <name>substrate</name>
    </ligand>
</feature>
<dbReference type="InterPro" id="IPR011051">
    <property type="entry name" value="RmlC_Cupin_sf"/>
</dbReference>
<dbReference type="GO" id="GO:0000271">
    <property type="term" value="P:polysaccharide biosynthetic process"/>
    <property type="evidence" value="ECO:0007669"/>
    <property type="project" value="TreeGrafter"/>
</dbReference>
<feature type="binding site" evidence="2">
    <location>
        <position position="141"/>
    </location>
    <ligand>
        <name>substrate</name>
    </ligand>
</feature>
<dbReference type="CDD" id="cd00438">
    <property type="entry name" value="cupin_RmlC"/>
    <property type="match status" value="1"/>
</dbReference>
<organism evidence="5 6">
    <name type="scientific">Acaryochloris marina (strain MBIC 11017)</name>
    <dbReference type="NCBI Taxonomy" id="329726"/>
    <lineage>
        <taxon>Bacteria</taxon>
        <taxon>Bacillati</taxon>
        <taxon>Cyanobacteriota</taxon>
        <taxon>Cyanophyceae</taxon>
        <taxon>Acaryochloridales</taxon>
        <taxon>Acaryochloridaceae</taxon>
        <taxon>Acaryochloris</taxon>
    </lineage>
</organism>
<dbReference type="GO" id="GO:0008830">
    <property type="term" value="F:dTDP-4-dehydrorhamnose 3,5-epimerase activity"/>
    <property type="evidence" value="ECO:0007669"/>
    <property type="project" value="UniProtKB-UniRule"/>
</dbReference>
<proteinExistence type="inferred from homology"/>
<reference evidence="5 6" key="1">
    <citation type="journal article" date="2008" name="Proc. Natl. Acad. Sci. U.S.A.">
        <title>Niche adaptation and genome expansion in the chlorophyll d-producing cyanobacterium Acaryochloris marina.</title>
        <authorList>
            <person name="Swingley W.D."/>
            <person name="Chen M."/>
            <person name="Cheung P.C."/>
            <person name="Conrad A.L."/>
            <person name="Dejesa L.C."/>
            <person name="Hao J."/>
            <person name="Honchak B.M."/>
            <person name="Karbach L.E."/>
            <person name="Kurdoglu A."/>
            <person name="Lahiri S."/>
            <person name="Mastrian S.D."/>
            <person name="Miyashita H."/>
            <person name="Page L."/>
            <person name="Ramakrishna P."/>
            <person name="Satoh S."/>
            <person name="Sattley W.M."/>
            <person name="Shimada Y."/>
            <person name="Taylor H.L."/>
            <person name="Tomo T."/>
            <person name="Tsuchiya T."/>
            <person name="Wang Z.T."/>
            <person name="Raymond J."/>
            <person name="Mimuro M."/>
            <person name="Blankenship R.E."/>
            <person name="Touchman J.W."/>
        </authorList>
    </citation>
    <scope>NUCLEOTIDE SEQUENCE [LARGE SCALE GENOMIC DNA]</scope>
    <source>
        <strain evidence="6">MBIC 11017</strain>
    </source>
</reference>
<dbReference type="SUPFAM" id="SSF51182">
    <property type="entry name" value="RmlC-like cupins"/>
    <property type="match status" value="1"/>
</dbReference>
<accession>B0CAX0</accession>
<dbReference type="KEGG" id="amr:AM1_0403"/>
<dbReference type="PANTHER" id="PTHR21047">
    <property type="entry name" value="DTDP-6-DEOXY-D-GLUCOSE-3,5 EPIMERASE"/>
    <property type="match status" value="1"/>
</dbReference>
<name>B0CAX0_ACAM1</name>
<feature type="active site" description="Proton acceptor" evidence="1">
    <location>
        <position position="61"/>
    </location>
</feature>
<evidence type="ECO:0000256" key="2">
    <source>
        <dbReference type="PIRSR" id="PIRSR600888-2"/>
    </source>
</evidence>
<evidence type="ECO:0000313" key="5">
    <source>
        <dbReference type="EMBL" id="ABW25460.1"/>
    </source>
</evidence>
<protein>
    <recommendedName>
        <fullName evidence="4">dTDP-4-dehydrorhamnose 3,5-epimerase</fullName>
        <ecNumber evidence="4">5.1.3.13</ecNumber>
    </recommendedName>
    <alternativeName>
        <fullName evidence="4">Thymidine diphospho-4-keto-rhamnose 3,5-epimerase</fullName>
    </alternativeName>
</protein>
<feature type="binding site" evidence="2">
    <location>
        <begin position="46"/>
        <end position="48"/>
    </location>
    <ligand>
        <name>substrate</name>
    </ligand>
</feature>
<comment type="similarity">
    <text evidence="4">Belongs to the dTDP-4-dehydrorhamnose 3,5-epimerase family.</text>
</comment>
<evidence type="ECO:0000256" key="1">
    <source>
        <dbReference type="PIRSR" id="PIRSR600888-1"/>
    </source>
</evidence>
<gene>
    <name evidence="5" type="primary">rfbC</name>
    <name evidence="5" type="ordered locus">AM1_0403</name>
</gene>
<sequence length="187" mass="21159">MNVIETPLPGVLVIEPRVFSDQRGFFLETYHRQRYTASGIDEIFVQDNHSRSAHGTLRGLHFQLKSPQGKLVRVSAGEVFDVAVDIRRGSPYFGQWFGEYLSGENNKQMYVPPGFAHGFCVLSETADFMYKCSDFYDPTDEQGVAWDDPALAIDWPIDQPILSKKDAALPKMSELMDCLPRFAMSQV</sequence>
<dbReference type="InterPro" id="IPR000888">
    <property type="entry name" value="RmlC-like"/>
</dbReference>
<dbReference type="eggNOG" id="COG1898">
    <property type="taxonomic scope" value="Bacteria"/>
</dbReference>
<dbReference type="UniPathway" id="UPA00124"/>
<dbReference type="OrthoDB" id="9800680at2"/>
<dbReference type="EC" id="5.1.3.13" evidence="4"/>
<feature type="binding site" evidence="2">
    <location>
        <position position="23"/>
    </location>
    <ligand>
        <name>substrate</name>
    </ligand>
</feature>
<dbReference type="GO" id="GO:0019305">
    <property type="term" value="P:dTDP-rhamnose biosynthetic process"/>
    <property type="evidence" value="ECO:0007669"/>
    <property type="project" value="UniProtKB-UniRule"/>
</dbReference>
<dbReference type="InterPro" id="IPR014710">
    <property type="entry name" value="RmlC-like_jellyroll"/>
</dbReference>
<feature type="site" description="Participates in a stacking interaction with the thymidine ring of dTDP-4-oxo-6-deoxyglucose" evidence="3">
    <location>
        <position position="136"/>
    </location>
</feature>
<feature type="active site" description="Proton donor" evidence="1">
    <location>
        <position position="130"/>
    </location>
</feature>
<comment type="subunit">
    <text evidence="4">Homodimer.</text>
</comment>
<dbReference type="HOGENOM" id="CLU_090940_1_1_3"/>
<evidence type="ECO:0000256" key="4">
    <source>
        <dbReference type="RuleBase" id="RU364069"/>
    </source>
</evidence>
<dbReference type="RefSeq" id="WP_012161070.1">
    <property type="nucleotide sequence ID" value="NC_009925.1"/>
</dbReference>
<dbReference type="Gene3D" id="2.60.120.10">
    <property type="entry name" value="Jelly Rolls"/>
    <property type="match status" value="1"/>
</dbReference>
<dbReference type="NCBIfam" id="TIGR01221">
    <property type="entry name" value="rmlC"/>
    <property type="match status" value="1"/>
</dbReference>
<comment type="function">
    <text evidence="4">Catalyzes the epimerization of the C3' and C5'positions of dTDP-6-deoxy-D-xylo-4-hexulose, forming dTDP-6-deoxy-L-lyxo-4-hexulose.</text>
</comment>
<feature type="binding site" evidence="2">
    <location>
        <position position="70"/>
    </location>
    <ligand>
        <name>substrate</name>
    </ligand>
</feature>
<comment type="catalytic activity">
    <reaction evidence="4">
        <text>dTDP-4-dehydro-6-deoxy-alpha-D-glucose = dTDP-4-dehydro-beta-L-rhamnose</text>
        <dbReference type="Rhea" id="RHEA:16969"/>
        <dbReference type="ChEBI" id="CHEBI:57649"/>
        <dbReference type="ChEBI" id="CHEBI:62830"/>
        <dbReference type="EC" id="5.1.3.13"/>
    </reaction>
</comment>
<feature type="binding site" evidence="2">
    <location>
        <position position="58"/>
    </location>
    <ligand>
        <name>substrate</name>
    </ligand>
</feature>
<feature type="binding site" evidence="2">
    <location>
        <position position="164"/>
    </location>
    <ligand>
        <name>substrate</name>
    </ligand>
</feature>
<feature type="binding site" evidence="2">
    <location>
        <position position="28"/>
    </location>
    <ligand>
        <name>substrate</name>
    </ligand>
</feature>
<dbReference type="Pfam" id="PF00908">
    <property type="entry name" value="dTDP_sugar_isom"/>
    <property type="match status" value="1"/>
</dbReference>
<dbReference type="PANTHER" id="PTHR21047:SF2">
    <property type="entry name" value="THYMIDINE DIPHOSPHO-4-KETO-RHAMNOSE 3,5-EPIMERASE"/>
    <property type="match status" value="1"/>
</dbReference>
<dbReference type="EMBL" id="CP000828">
    <property type="protein sequence ID" value="ABW25460.1"/>
    <property type="molecule type" value="Genomic_DNA"/>
</dbReference>